<keyword evidence="10" id="KW-1185">Reference proteome</keyword>
<dbReference type="PANTHER" id="PTHR11706">
    <property type="entry name" value="SOLUTE CARRIER PROTEIN FAMILY 11 MEMBER"/>
    <property type="match status" value="1"/>
</dbReference>
<protein>
    <submittedName>
        <fullName evidence="9">Divalent metal cation transporter</fullName>
    </submittedName>
</protein>
<reference evidence="9 10" key="1">
    <citation type="submission" date="2021-08" db="EMBL/GenBank/DDBJ databases">
        <title>Comparative Genomics Analysis of the Genus Qipengyuania Reveals Extensive Genetic Diversity and Metabolic Versatility, Including the Description of Fifteen Novel Species.</title>
        <authorList>
            <person name="Liu Y."/>
        </authorList>
    </citation>
    <scope>NUCLEOTIDE SEQUENCE [LARGE SCALE GENOMIC DNA]</scope>
    <source>
        <strain evidence="9 10">6D47A</strain>
    </source>
</reference>
<evidence type="ECO:0000256" key="8">
    <source>
        <dbReference type="SAM" id="SignalP"/>
    </source>
</evidence>
<evidence type="ECO:0000256" key="4">
    <source>
        <dbReference type="ARBA" id="ARBA00022847"/>
    </source>
</evidence>
<evidence type="ECO:0000256" key="2">
    <source>
        <dbReference type="ARBA" id="ARBA00022448"/>
    </source>
</evidence>
<keyword evidence="3 7" id="KW-0812">Transmembrane</keyword>
<organism evidence="9 10">
    <name type="scientific">Qipengyuania qiaonensis</name>
    <dbReference type="NCBI Taxonomy" id="2867240"/>
    <lineage>
        <taxon>Bacteria</taxon>
        <taxon>Pseudomonadati</taxon>
        <taxon>Pseudomonadota</taxon>
        <taxon>Alphaproteobacteria</taxon>
        <taxon>Sphingomonadales</taxon>
        <taxon>Erythrobacteraceae</taxon>
        <taxon>Qipengyuania</taxon>
    </lineage>
</organism>
<keyword evidence="5 7" id="KW-1133">Transmembrane helix</keyword>
<evidence type="ECO:0000313" key="9">
    <source>
        <dbReference type="EMBL" id="MBX7481917.1"/>
    </source>
</evidence>
<dbReference type="PANTHER" id="PTHR11706:SF33">
    <property type="entry name" value="NATURAL RESISTANCE-ASSOCIATED MACROPHAGE PROTEIN 2"/>
    <property type="match status" value="1"/>
</dbReference>
<feature type="transmembrane region" description="Helical" evidence="7">
    <location>
        <begin position="310"/>
        <end position="327"/>
    </location>
</feature>
<evidence type="ECO:0000313" key="10">
    <source>
        <dbReference type="Proteomes" id="UP000755104"/>
    </source>
</evidence>
<accession>A0ABS7JAA6</accession>
<feature type="transmembrane region" description="Helical" evidence="7">
    <location>
        <begin position="222"/>
        <end position="243"/>
    </location>
</feature>
<keyword evidence="6 7" id="KW-0472">Membrane</keyword>
<evidence type="ECO:0000256" key="3">
    <source>
        <dbReference type="ARBA" id="ARBA00022692"/>
    </source>
</evidence>
<dbReference type="InterPro" id="IPR001046">
    <property type="entry name" value="NRAMP_fam"/>
</dbReference>
<comment type="caution">
    <text evidence="9">The sequence shown here is derived from an EMBL/GenBank/DDBJ whole genome shotgun (WGS) entry which is preliminary data.</text>
</comment>
<feature type="transmembrane region" description="Helical" evidence="7">
    <location>
        <begin position="263"/>
        <end position="289"/>
    </location>
</feature>
<evidence type="ECO:0000256" key="7">
    <source>
        <dbReference type="SAM" id="Phobius"/>
    </source>
</evidence>
<evidence type="ECO:0000256" key="1">
    <source>
        <dbReference type="ARBA" id="ARBA00004141"/>
    </source>
</evidence>
<feature type="transmembrane region" description="Helical" evidence="7">
    <location>
        <begin position="36"/>
        <end position="56"/>
    </location>
</feature>
<keyword evidence="8" id="KW-0732">Signal</keyword>
<feature type="signal peptide" evidence="8">
    <location>
        <begin position="1"/>
        <end position="25"/>
    </location>
</feature>
<feature type="transmembrane region" description="Helical" evidence="7">
    <location>
        <begin position="375"/>
        <end position="395"/>
    </location>
</feature>
<comment type="subcellular location">
    <subcellularLocation>
        <location evidence="1">Membrane</location>
        <topology evidence="1">Multi-pass membrane protein</topology>
    </subcellularLocation>
</comment>
<keyword evidence="2" id="KW-0813">Transport</keyword>
<feature type="transmembrane region" description="Helical" evidence="7">
    <location>
        <begin position="407"/>
        <end position="425"/>
    </location>
</feature>
<feature type="transmembrane region" description="Helical" evidence="7">
    <location>
        <begin position="186"/>
        <end position="210"/>
    </location>
</feature>
<evidence type="ECO:0000256" key="5">
    <source>
        <dbReference type="ARBA" id="ARBA00022989"/>
    </source>
</evidence>
<name>A0ABS7JAA6_9SPHN</name>
<dbReference type="Proteomes" id="UP000755104">
    <property type="component" value="Unassembled WGS sequence"/>
</dbReference>
<evidence type="ECO:0000256" key="6">
    <source>
        <dbReference type="ARBA" id="ARBA00023136"/>
    </source>
</evidence>
<sequence length="436" mass="43752">MKRIGSILLWSAIAAAFIGPGTVTAAASAGASTGPALLWAILFSGIATFTLQEFAGRLAVATGDDLASVLRGRYPTGFARIATMLLVGGAILLGCAAYEAGNILGGAAGAMLAVDLPRETVTPVLALAAAALLYSGSPQGVARLMAVFVALMGAGFLLVAVSLTPAVGPLLAGLVPMPGFADDPAALLAVLALVGTTVVPYNLFLGAALARGQQLEEMRLGLSVSVGLGVTITAAILVVGTAIAGEFSFEALGDTLAERLGDWARVAFGVGLLAAGISSAVTAPLAAALTARGLFGSAEDPLWQAGGWRFRAVWASVLLIGLGFGLADVRPAPAILAAQAFNGVLLPLVAMFLLAAMNDRAILGDRANGTVANAFGLLVVGVATMLGLTALARVASTLFGLELPDPGLMLPVFALLGVFAGRAITRRASDTLPETP</sequence>
<dbReference type="Pfam" id="PF01566">
    <property type="entry name" value="Nramp"/>
    <property type="match status" value="1"/>
</dbReference>
<feature type="transmembrane region" description="Helical" evidence="7">
    <location>
        <begin position="77"/>
        <end position="100"/>
    </location>
</feature>
<feature type="transmembrane region" description="Helical" evidence="7">
    <location>
        <begin position="144"/>
        <end position="166"/>
    </location>
</feature>
<keyword evidence="4" id="KW-0769">Symport</keyword>
<feature type="chain" id="PRO_5047095137" evidence="8">
    <location>
        <begin position="26"/>
        <end position="436"/>
    </location>
</feature>
<feature type="transmembrane region" description="Helical" evidence="7">
    <location>
        <begin position="120"/>
        <end position="137"/>
    </location>
</feature>
<gene>
    <name evidence="9" type="ORF">K3174_05195</name>
</gene>
<proteinExistence type="predicted"/>
<feature type="transmembrane region" description="Helical" evidence="7">
    <location>
        <begin position="333"/>
        <end position="354"/>
    </location>
</feature>
<dbReference type="EMBL" id="JAIGNO010000002">
    <property type="protein sequence ID" value="MBX7481917.1"/>
    <property type="molecule type" value="Genomic_DNA"/>
</dbReference>
<dbReference type="RefSeq" id="WP_221556336.1">
    <property type="nucleotide sequence ID" value="NZ_JAIGNO010000002.1"/>
</dbReference>